<evidence type="ECO:0000256" key="6">
    <source>
        <dbReference type="ARBA" id="ARBA00022970"/>
    </source>
</evidence>
<dbReference type="SUPFAM" id="SSF161098">
    <property type="entry name" value="MetI-like"/>
    <property type="match status" value="1"/>
</dbReference>
<comment type="subcellular location">
    <subcellularLocation>
        <location evidence="1 9">Cell membrane</location>
        <topology evidence="1 9">Multi-pass membrane protein</topology>
    </subcellularLocation>
</comment>
<evidence type="ECO:0000256" key="4">
    <source>
        <dbReference type="ARBA" id="ARBA00022475"/>
    </source>
</evidence>
<evidence type="ECO:0000313" key="13">
    <source>
        <dbReference type="Proteomes" id="UP000228976"/>
    </source>
</evidence>
<dbReference type="PROSITE" id="PS50928">
    <property type="entry name" value="ABC_TM1"/>
    <property type="match status" value="1"/>
</dbReference>
<keyword evidence="13" id="KW-1185">Reference proteome</keyword>
<feature type="region of interest" description="Disordered" evidence="10">
    <location>
        <begin position="47"/>
        <end position="69"/>
    </location>
</feature>
<keyword evidence="5 9" id="KW-0812">Transmembrane</keyword>
<dbReference type="EMBL" id="MWWU01000003">
    <property type="protein sequence ID" value="OZG55300.1"/>
    <property type="molecule type" value="Genomic_DNA"/>
</dbReference>
<comment type="caution">
    <text evidence="12">The sequence shown here is derived from an EMBL/GenBank/DDBJ whole genome shotgun (WGS) entry which is preliminary data.</text>
</comment>
<feature type="domain" description="ABC transmembrane type-1" evidence="11">
    <location>
        <begin position="147"/>
        <end position="339"/>
    </location>
</feature>
<comment type="similarity">
    <text evidence="2">Belongs to the binding-protein-dependent transport system permease family. HisMQ subfamily.</text>
</comment>
<evidence type="ECO:0000256" key="5">
    <source>
        <dbReference type="ARBA" id="ARBA00022692"/>
    </source>
</evidence>
<feature type="transmembrane region" description="Helical" evidence="9">
    <location>
        <begin position="321"/>
        <end position="342"/>
    </location>
</feature>
<gene>
    <name evidence="12" type="ORF">AEAE_1097</name>
</gene>
<proteinExistence type="inferred from homology"/>
<dbReference type="InterPro" id="IPR035906">
    <property type="entry name" value="MetI-like_sf"/>
</dbReference>
<evidence type="ECO:0000256" key="8">
    <source>
        <dbReference type="ARBA" id="ARBA00023136"/>
    </source>
</evidence>
<dbReference type="NCBIfam" id="TIGR01726">
    <property type="entry name" value="HEQRo_perm_3TM"/>
    <property type="match status" value="1"/>
</dbReference>
<evidence type="ECO:0000256" key="3">
    <source>
        <dbReference type="ARBA" id="ARBA00022448"/>
    </source>
</evidence>
<evidence type="ECO:0000256" key="9">
    <source>
        <dbReference type="RuleBase" id="RU363032"/>
    </source>
</evidence>
<feature type="transmembrane region" description="Helical" evidence="9">
    <location>
        <begin position="99"/>
        <end position="118"/>
    </location>
</feature>
<dbReference type="Gene3D" id="1.10.3720.10">
    <property type="entry name" value="MetI-like"/>
    <property type="match status" value="1"/>
</dbReference>
<evidence type="ECO:0000313" key="12">
    <source>
        <dbReference type="EMBL" id="OZG55300.1"/>
    </source>
</evidence>
<evidence type="ECO:0000256" key="10">
    <source>
        <dbReference type="SAM" id="MobiDB-lite"/>
    </source>
</evidence>
<sequence length="356" mass="39191">MTRTIELPQQSRQVNQLRHSEHVNTLNELHNELHEELAELNKHHHALSPETEKMEATAHAASTPTDAQRLKEHTVNKHAVSQVELERQAYRRKQRNKSIATSLISTVILVAVVVVALHNSPGWPRVKETFFSPEYFMKSLPAIGQGLLLNLRILGFAVVGVAVLATGLALLRTSKSPVLFPLRVLASAYTTLMRGIPMIVLLYLIGFGIPGLDPTHRIDPALLGTIAVVIDYAAYVSEVLRAGVNDVHPSQRASARSIGLSASQTTWLVVIPQAIRKVTPALMNDFISMQKDVGLISVLGAVDAVRAAQISVASSYNFTPYVVASLMFILMSVPFIIFSDWYSERLRKRELSGGTV</sequence>
<dbReference type="InterPro" id="IPR000515">
    <property type="entry name" value="MetI-like"/>
</dbReference>
<evidence type="ECO:0000256" key="7">
    <source>
        <dbReference type="ARBA" id="ARBA00022989"/>
    </source>
</evidence>
<dbReference type="InterPro" id="IPR043429">
    <property type="entry name" value="ArtM/GltK/GlnP/TcyL/YhdX-like"/>
</dbReference>
<dbReference type="PANTHER" id="PTHR30614:SF20">
    <property type="entry name" value="GLUTAMINE TRANSPORT SYSTEM PERMEASE PROTEIN GLNP"/>
    <property type="match status" value="1"/>
</dbReference>
<keyword evidence="6" id="KW-0029">Amino-acid transport</keyword>
<feature type="transmembrane region" description="Helical" evidence="9">
    <location>
        <begin position="192"/>
        <end position="212"/>
    </location>
</feature>
<dbReference type="Pfam" id="PF00528">
    <property type="entry name" value="BPD_transp_1"/>
    <property type="match status" value="1"/>
</dbReference>
<dbReference type="Proteomes" id="UP000228976">
    <property type="component" value="Unassembled WGS sequence"/>
</dbReference>
<evidence type="ECO:0000259" key="11">
    <source>
        <dbReference type="PROSITE" id="PS50928"/>
    </source>
</evidence>
<keyword evidence="8 9" id="KW-0472">Membrane</keyword>
<reference evidence="12 13" key="1">
    <citation type="journal article" date="2017" name="BMC Genomics">
        <title>Comparative genomic and phylogenomic analyses of the Bifidobacteriaceae family.</title>
        <authorList>
            <person name="Lugli G.A."/>
            <person name="Milani C."/>
            <person name="Turroni F."/>
            <person name="Duranti S."/>
            <person name="Mancabelli L."/>
            <person name="Mangifesta M."/>
            <person name="Ferrario C."/>
            <person name="Modesto M."/>
            <person name="Mattarelli P."/>
            <person name="Jiri K."/>
            <person name="van Sinderen D."/>
            <person name="Ventura M."/>
        </authorList>
    </citation>
    <scope>NUCLEOTIDE SEQUENCE [LARGE SCALE GENOMIC DNA]</scope>
    <source>
        <strain evidence="12 13">LMG 21773</strain>
    </source>
</reference>
<keyword evidence="3 9" id="KW-0813">Transport</keyword>
<evidence type="ECO:0000256" key="1">
    <source>
        <dbReference type="ARBA" id="ARBA00004651"/>
    </source>
</evidence>
<dbReference type="GO" id="GO:0043190">
    <property type="term" value="C:ATP-binding cassette (ABC) transporter complex"/>
    <property type="evidence" value="ECO:0007669"/>
    <property type="project" value="InterPro"/>
</dbReference>
<protein>
    <submittedName>
        <fullName evidence="12">ABC transporter permease</fullName>
    </submittedName>
</protein>
<dbReference type="PANTHER" id="PTHR30614">
    <property type="entry name" value="MEMBRANE COMPONENT OF AMINO ACID ABC TRANSPORTER"/>
    <property type="match status" value="1"/>
</dbReference>
<accession>A0A261F822</accession>
<dbReference type="CDD" id="cd06261">
    <property type="entry name" value="TM_PBP2"/>
    <property type="match status" value="1"/>
</dbReference>
<keyword evidence="7 9" id="KW-1133">Transmembrane helix</keyword>
<evidence type="ECO:0000256" key="2">
    <source>
        <dbReference type="ARBA" id="ARBA00010072"/>
    </source>
</evidence>
<organism evidence="12 13">
    <name type="scientific">Aeriscardovia aeriphila</name>
    <dbReference type="NCBI Taxonomy" id="218139"/>
    <lineage>
        <taxon>Bacteria</taxon>
        <taxon>Bacillati</taxon>
        <taxon>Actinomycetota</taxon>
        <taxon>Actinomycetes</taxon>
        <taxon>Bifidobacteriales</taxon>
        <taxon>Bifidobacteriaceae</taxon>
        <taxon>Aeriscardovia</taxon>
    </lineage>
</organism>
<name>A0A261F822_9BIFI</name>
<dbReference type="AlphaFoldDB" id="A0A261F822"/>
<feature type="transmembrane region" description="Helical" evidence="9">
    <location>
        <begin position="147"/>
        <end position="171"/>
    </location>
</feature>
<keyword evidence="4" id="KW-1003">Cell membrane</keyword>
<dbReference type="GO" id="GO:0022857">
    <property type="term" value="F:transmembrane transporter activity"/>
    <property type="evidence" value="ECO:0007669"/>
    <property type="project" value="InterPro"/>
</dbReference>
<dbReference type="GO" id="GO:0006865">
    <property type="term" value="P:amino acid transport"/>
    <property type="evidence" value="ECO:0007669"/>
    <property type="project" value="UniProtKB-KW"/>
</dbReference>
<dbReference type="InterPro" id="IPR010065">
    <property type="entry name" value="AA_ABC_transptr_permease_3TM"/>
</dbReference>